<protein>
    <submittedName>
        <fullName evidence="16">TonB-dependent receptor</fullName>
    </submittedName>
</protein>
<keyword evidence="5 11" id="KW-0812">Transmembrane</keyword>
<evidence type="ECO:0000256" key="2">
    <source>
        <dbReference type="ARBA" id="ARBA00022448"/>
    </source>
</evidence>
<dbReference type="PROSITE" id="PS52016">
    <property type="entry name" value="TONB_DEPENDENT_REC_3"/>
    <property type="match status" value="1"/>
</dbReference>
<dbReference type="InterPro" id="IPR036942">
    <property type="entry name" value="Beta-barrel_TonB_sf"/>
</dbReference>
<keyword evidence="10 11" id="KW-0998">Cell outer membrane</keyword>
<gene>
    <name evidence="16" type="ORF">NYP16_01770</name>
</gene>
<dbReference type="InterPro" id="IPR039426">
    <property type="entry name" value="TonB-dep_rcpt-like"/>
</dbReference>
<name>A0A9X3TW76_9PROT</name>
<dbReference type="InterPro" id="IPR000531">
    <property type="entry name" value="Beta-barrel_TonB"/>
</dbReference>
<evidence type="ECO:0000313" key="17">
    <source>
        <dbReference type="Proteomes" id="UP001141619"/>
    </source>
</evidence>
<dbReference type="SUPFAM" id="SSF56935">
    <property type="entry name" value="Porins"/>
    <property type="match status" value="1"/>
</dbReference>
<evidence type="ECO:0000256" key="5">
    <source>
        <dbReference type="ARBA" id="ARBA00022692"/>
    </source>
</evidence>
<sequence>MKKLLLSATALCAVMPFHAFAQSATGGDKLVLEEIIVTSQRREQSLQEVPISVSAFSAETLEKSNVTEAKNYLQFAPNVAFTEDGQTGSRSISISIRGVSNVNLAEGTTTSSIGYYIDDLSVGSVSGGTINPELQDIERIEVLRGPQGTYFGRNALGGALNISTKKPDNKLYAEANASYASFNTWTIGAVVNLPVSEKFFLRGVAEHRETDGFVKNVNPKGTPDSGSKDNTFRLAARALPTDNLTVDLSASYTKSRGGMDNTVPSGVLSLDTQSIVGDIAPIGQGLGFFPQNQSRVNHDAIEYNNNNLMILNGRITYAADGFDIKSITGYIRSRTERRFDQDNIGVDAIIRHNNWKANSFSQELRLQSNTENAFKWTFGGIFARDKFDMYNNIFAGAQGSYTNPVTGQVTGILPPIPAGFRINENNYYQTVRSMGVFAEGTYNITDKLSVILGGRYTEDKIENSTVGVVAFESPVPDAAGTGKFHNFSPRAVIRYEVTPDLNTYISASRGYKTGGVNINNGIVKPFRPETLWNYEAGFKTSLADGRVRFNGSVFYSDWKDLQVQTNYLAVPGDISSAVMATLNAAKATNKGFEVDIQALVVEGLQVGFGAGYLQSKFGSFPDAVLAGNNVVDLTGRRLPKTPKWSLNGVVDYSKSLSDTLEGFVRAEWVYRSSISGNLEAAAAPILGLPSFPYIAPAYNVVNLRAGVTMDAVSLTGYVENLFKETYFNGTADQFGLAGIRLQPHPRIWGLKATYKFGS</sequence>
<dbReference type="GO" id="GO:0006826">
    <property type="term" value="P:iron ion transport"/>
    <property type="evidence" value="ECO:0007669"/>
    <property type="project" value="UniProtKB-KW"/>
</dbReference>
<feature type="domain" description="TonB-dependent receptor plug" evidence="15">
    <location>
        <begin position="46"/>
        <end position="159"/>
    </location>
</feature>
<dbReference type="Gene3D" id="2.40.170.20">
    <property type="entry name" value="TonB-dependent receptor, beta-barrel domain"/>
    <property type="match status" value="1"/>
</dbReference>
<dbReference type="Proteomes" id="UP001141619">
    <property type="component" value="Unassembled WGS sequence"/>
</dbReference>
<evidence type="ECO:0000256" key="13">
    <source>
        <dbReference type="SAM" id="SignalP"/>
    </source>
</evidence>
<keyword evidence="2 11" id="KW-0813">Transport</keyword>
<evidence type="ECO:0000256" key="10">
    <source>
        <dbReference type="ARBA" id="ARBA00023237"/>
    </source>
</evidence>
<accession>A0A9X3TW76</accession>
<keyword evidence="6" id="KW-0408">Iron</keyword>
<evidence type="ECO:0000256" key="11">
    <source>
        <dbReference type="PROSITE-ProRule" id="PRU01360"/>
    </source>
</evidence>
<keyword evidence="17" id="KW-1185">Reference proteome</keyword>
<reference evidence="16" key="2">
    <citation type="journal article" date="2023" name="Syst. Appl. Microbiol.">
        <title>Govania unica gen. nov., sp. nov., a rare biosphere bacterium that represents a novel family in the class Alphaproteobacteria.</title>
        <authorList>
            <person name="Vandamme P."/>
            <person name="Peeters C."/>
            <person name="Hettiarachchi A."/>
            <person name="Cnockaert M."/>
            <person name="Carlier A."/>
        </authorList>
    </citation>
    <scope>NUCLEOTIDE SEQUENCE</scope>
    <source>
        <strain evidence="16">LMG 31809</strain>
    </source>
</reference>
<keyword evidence="9 11" id="KW-0472">Membrane</keyword>
<evidence type="ECO:0000313" key="16">
    <source>
        <dbReference type="EMBL" id="MDA5192684.1"/>
    </source>
</evidence>
<evidence type="ECO:0000256" key="1">
    <source>
        <dbReference type="ARBA" id="ARBA00004571"/>
    </source>
</evidence>
<reference evidence="16" key="1">
    <citation type="submission" date="2022-08" db="EMBL/GenBank/DDBJ databases">
        <authorList>
            <person name="Vandamme P."/>
            <person name="Hettiarachchi A."/>
            <person name="Peeters C."/>
            <person name="Cnockaert M."/>
            <person name="Carlier A."/>
        </authorList>
    </citation>
    <scope>NUCLEOTIDE SEQUENCE</scope>
    <source>
        <strain evidence="16">LMG 31809</strain>
    </source>
</reference>
<keyword evidence="3 11" id="KW-1134">Transmembrane beta strand</keyword>
<keyword evidence="16" id="KW-0675">Receptor</keyword>
<feature type="chain" id="PRO_5040974249" evidence="13">
    <location>
        <begin position="22"/>
        <end position="758"/>
    </location>
</feature>
<dbReference type="EMBL" id="JANWOI010000001">
    <property type="protein sequence ID" value="MDA5192684.1"/>
    <property type="molecule type" value="Genomic_DNA"/>
</dbReference>
<dbReference type="CDD" id="cd01347">
    <property type="entry name" value="ligand_gated_channel"/>
    <property type="match status" value="1"/>
</dbReference>
<evidence type="ECO:0000256" key="7">
    <source>
        <dbReference type="ARBA" id="ARBA00023065"/>
    </source>
</evidence>
<evidence type="ECO:0000259" key="14">
    <source>
        <dbReference type="Pfam" id="PF00593"/>
    </source>
</evidence>
<comment type="subcellular location">
    <subcellularLocation>
        <location evidence="1 11">Cell outer membrane</location>
        <topology evidence="1 11">Multi-pass membrane protein</topology>
    </subcellularLocation>
</comment>
<dbReference type="RefSeq" id="WP_274942388.1">
    <property type="nucleotide sequence ID" value="NZ_JANWOI010000001.1"/>
</dbReference>
<evidence type="ECO:0000256" key="6">
    <source>
        <dbReference type="ARBA" id="ARBA00023004"/>
    </source>
</evidence>
<dbReference type="AlphaFoldDB" id="A0A9X3TW76"/>
<dbReference type="PANTHER" id="PTHR32552">
    <property type="entry name" value="FERRICHROME IRON RECEPTOR-RELATED"/>
    <property type="match status" value="1"/>
</dbReference>
<dbReference type="InterPro" id="IPR012910">
    <property type="entry name" value="Plug_dom"/>
</dbReference>
<evidence type="ECO:0000259" key="15">
    <source>
        <dbReference type="Pfam" id="PF07715"/>
    </source>
</evidence>
<organism evidence="16 17">
    <name type="scientific">Govanella unica</name>
    <dbReference type="NCBI Taxonomy" id="2975056"/>
    <lineage>
        <taxon>Bacteria</taxon>
        <taxon>Pseudomonadati</taxon>
        <taxon>Pseudomonadota</taxon>
        <taxon>Alphaproteobacteria</taxon>
        <taxon>Emcibacterales</taxon>
        <taxon>Govanellaceae</taxon>
        <taxon>Govanella</taxon>
    </lineage>
</organism>
<evidence type="ECO:0000256" key="4">
    <source>
        <dbReference type="ARBA" id="ARBA00022496"/>
    </source>
</evidence>
<keyword evidence="8 12" id="KW-0798">TonB box</keyword>
<comment type="caution">
    <text evidence="16">The sequence shown here is derived from an EMBL/GenBank/DDBJ whole genome shotgun (WGS) entry which is preliminary data.</text>
</comment>
<dbReference type="PANTHER" id="PTHR32552:SF81">
    <property type="entry name" value="TONB-DEPENDENT OUTER MEMBRANE RECEPTOR"/>
    <property type="match status" value="1"/>
</dbReference>
<evidence type="ECO:0000256" key="8">
    <source>
        <dbReference type="ARBA" id="ARBA00023077"/>
    </source>
</evidence>
<dbReference type="Pfam" id="PF00593">
    <property type="entry name" value="TonB_dep_Rec_b-barrel"/>
    <property type="match status" value="1"/>
</dbReference>
<evidence type="ECO:0000256" key="3">
    <source>
        <dbReference type="ARBA" id="ARBA00022452"/>
    </source>
</evidence>
<evidence type="ECO:0000256" key="9">
    <source>
        <dbReference type="ARBA" id="ARBA00023136"/>
    </source>
</evidence>
<evidence type="ECO:0000256" key="12">
    <source>
        <dbReference type="RuleBase" id="RU003357"/>
    </source>
</evidence>
<proteinExistence type="inferred from homology"/>
<keyword evidence="13" id="KW-0732">Signal</keyword>
<feature type="domain" description="TonB-dependent receptor-like beta-barrel" evidence="14">
    <location>
        <begin position="287"/>
        <end position="721"/>
    </location>
</feature>
<feature type="signal peptide" evidence="13">
    <location>
        <begin position="1"/>
        <end position="21"/>
    </location>
</feature>
<dbReference type="Pfam" id="PF07715">
    <property type="entry name" value="Plug"/>
    <property type="match status" value="1"/>
</dbReference>
<keyword evidence="4" id="KW-0410">Iron transport</keyword>
<dbReference type="GO" id="GO:0009279">
    <property type="term" value="C:cell outer membrane"/>
    <property type="evidence" value="ECO:0007669"/>
    <property type="project" value="UniProtKB-SubCell"/>
</dbReference>
<keyword evidence="7" id="KW-0406">Ion transport</keyword>
<comment type="similarity">
    <text evidence="11 12">Belongs to the TonB-dependent receptor family.</text>
</comment>